<proteinExistence type="predicted"/>
<evidence type="ECO:0000313" key="4">
    <source>
        <dbReference type="Proteomes" id="UP001152798"/>
    </source>
</evidence>
<feature type="region of interest" description="Disordered" evidence="2">
    <location>
        <begin position="642"/>
        <end position="661"/>
    </location>
</feature>
<feature type="compositionally biased region" description="Basic and acidic residues" evidence="2">
    <location>
        <begin position="644"/>
        <end position="657"/>
    </location>
</feature>
<organism evidence="3 4">
    <name type="scientific">Nezara viridula</name>
    <name type="common">Southern green stink bug</name>
    <name type="synonym">Cimex viridulus</name>
    <dbReference type="NCBI Taxonomy" id="85310"/>
    <lineage>
        <taxon>Eukaryota</taxon>
        <taxon>Metazoa</taxon>
        <taxon>Ecdysozoa</taxon>
        <taxon>Arthropoda</taxon>
        <taxon>Hexapoda</taxon>
        <taxon>Insecta</taxon>
        <taxon>Pterygota</taxon>
        <taxon>Neoptera</taxon>
        <taxon>Paraneoptera</taxon>
        <taxon>Hemiptera</taxon>
        <taxon>Heteroptera</taxon>
        <taxon>Panheteroptera</taxon>
        <taxon>Pentatomomorpha</taxon>
        <taxon>Pentatomoidea</taxon>
        <taxon>Pentatomidae</taxon>
        <taxon>Pentatominae</taxon>
        <taxon>Nezara</taxon>
    </lineage>
</organism>
<keyword evidence="4" id="KW-1185">Reference proteome</keyword>
<name>A0A9P0MMD3_NEZVI</name>
<feature type="region of interest" description="Disordered" evidence="2">
    <location>
        <begin position="445"/>
        <end position="473"/>
    </location>
</feature>
<accession>A0A9P0MMD3</accession>
<evidence type="ECO:0000256" key="1">
    <source>
        <dbReference type="SAM" id="Coils"/>
    </source>
</evidence>
<evidence type="ECO:0000313" key="3">
    <source>
        <dbReference type="EMBL" id="CAH1396371.1"/>
    </source>
</evidence>
<gene>
    <name evidence="3" type="ORF">NEZAVI_LOCUS6455</name>
</gene>
<feature type="coiled-coil region" evidence="1">
    <location>
        <begin position="54"/>
        <end position="81"/>
    </location>
</feature>
<sequence>MTRKIRKKNGSTDTRKSGRKLITVNRLQICHTKRPKKTKASHLKPTRIVKYLDKKCLRNNKRDLNKENSSIEEEVPRHEEEAYLDESFRVKRSRTKKAKKDYLSNNKCDLNTENSSIEEELPCREDEAYFDEPFRVKRSRTLKARKNCSINNKCDLNTENSSIEEELPCREDEACFDEPFRVKIRSLIANISSYIATMEINIFHNWSCIAPEPQDVFGMLEGAEKLSSFLEEKFYALENNETMQLEAENIKYAYCRSKIIIYIIKNILGRLGEIDDDLNYEKIVIIEVNKHLHLIKRFGLKLPMDCSVLKSEKNKLSFSDFAVLIKSDLDLFSLKQTDKVKGILKKTAGEICKINFPISYLEEESLKSYETQFSREMSNVEATPQINECEALSIQEKQTKRKLRATESSTSSKILNIRNNHDETSSLSRENADFPETSLFNTIASDNHVEKKKRRYNKKKKATTSFPYNESMDIGNNPVESSLSNDITSAPEISLLISATSDGHLEKKKGPDNKKHGDILISDCELPNIQENKTSGERAATSMLSSIRMNIGSNPDETLFGSEFTNLPEISLPISENLDNNLENKKRVYNKKTKGQSKQCLYIAKNESEVLASQCPSILEDNSPKDTEYKLLEHCENNVTEFSENNRSEERKHDVSNDHGNIIPEDCKKDISKYPENNLLEDYKNNVFDYSGNNLCEDTKHQERIKDTNANESGKDMILPYGEIEKIIEVKNEPTSVCMFSEVSVPFNDDVMNEEIVFGGEVTVSSNEIFKQELEHLENIITTDPNDTCDNQVSANQLFTNNSKCNENIITTDPNDTCDDQASANQLVTNNSKCNENIIIADPNKTCDNQVSANQLFTNNSKCNATISTSPAKRSNNKKKPGKSLLRCKNNSFSGTSLLIPTNLDNKVEKKKRPYNKKPKVDVVYGMEADVEVQNMKKRKEKVKNIKLTNSSLPVLSLGSEQEVKGKVVINTSQVPDVVDIEDPAKRINSNSCNKLDAKRSMNFKTYKKSEITIPVTKTIKNYFTMDLKSLNNQEKFINITEDFLKKDQGSKCLNNELLNKRNKVDIEVNAFDCGSSGSGIEVPIENLEEVVKNGETSHYMNESFSVDALEKIVKVIDDPSYEGNNLKKKLSGIINQSKVSHINVLHSKDNLVTNDHNYIKLRAINSEYNSNPDYDSKAGFCNEILDQTNSQINNTGCNFNLNNKNINDSNNNITENKSSYCSNPCKADPSDINSIEVNSNAVETKTEELMNTEQFLQNSIDINYSQNLIPANVSENDLNSISLAKITKCQHFKGNKVTNVKSLDLDFSDLCWT</sequence>
<dbReference type="EMBL" id="OV725079">
    <property type="protein sequence ID" value="CAH1396371.1"/>
    <property type="molecule type" value="Genomic_DNA"/>
</dbReference>
<reference evidence="3" key="1">
    <citation type="submission" date="2022-01" db="EMBL/GenBank/DDBJ databases">
        <authorList>
            <person name="King R."/>
        </authorList>
    </citation>
    <scope>NUCLEOTIDE SEQUENCE</scope>
</reference>
<keyword evidence="1" id="KW-0175">Coiled coil</keyword>
<feature type="region of interest" description="Disordered" evidence="2">
    <location>
        <begin position="400"/>
        <end position="430"/>
    </location>
</feature>
<dbReference type="OrthoDB" id="10535308at2759"/>
<dbReference type="Proteomes" id="UP001152798">
    <property type="component" value="Chromosome 3"/>
</dbReference>
<protein>
    <submittedName>
        <fullName evidence="3">Uncharacterized protein</fullName>
    </submittedName>
</protein>
<feature type="compositionally biased region" description="Basic residues" evidence="2">
    <location>
        <begin position="450"/>
        <end position="462"/>
    </location>
</feature>
<feature type="compositionally biased region" description="Polar residues" evidence="2">
    <location>
        <begin position="406"/>
        <end position="418"/>
    </location>
</feature>
<evidence type="ECO:0000256" key="2">
    <source>
        <dbReference type="SAM" id="MobiDB-lite"/>
    </source>
</evidence>